<reference evidence="2 3" key="1">
    <citation type="submission" date="2016-11" db="EMBL/GenBank/DDBJ databases">
        <authorList>
            <person name="Jaros S."/>
            <person name="Januszkiewicz K."/>
            <person name="Wedrychowicz H."/>
        </authorList>
    </citation>
    <scope>NUCLEOTIDE SEQUENCE [LARGE SCALE GENOMIC DNA]</scope>
    <source>
        <strain evidence="2 3">DSM 6191</strain>
    </source>
</reference>
<dbReference type="Pfam" id="PF02558">
    <property type="entry name" value="ApbA"/>
    <property type="match status" value="1"/>
</dbReference>
<evidence type="ECO:0000259" key="1">
    <source>
        <dbReference type="Pfam" id="PF02558"/>
    </source>
</evidence>
<organism evidence="2 3">
    <name type="scientific">Clostridium intestinale DSM 6191</name>
    <dbReference type="NCBI Taxonomy" id="1121320"/>
    <lineage>
        <taxon>Bacteria</taxon>
        <taxon>Bacillati</taxon>
        <taxon>Bacillota</taxon>
        <taxon>Clostridia</taxon>
        <taxon>Eubacteriales</taxon>
        <taxon>Clostridiaceae</taxon>
        <taxon>Clostridium</taxon>
    </lineage>
</organism>
<dbReference type="AlphaFoldDB" id="A0A1M5ZJC6"/>
<accession>A0A1M5ZJC6</accession>
<name>A0A1M5ZJC6_9CLOT</name>
<dbReference type="EMBL" id="FQXU01000009">
    <property type="protein sequence ID" value="SHI24340.1"/>
    <property type="molecule type" value="Genomic_DNA"/>
</dbReference>
<dbReference type="SUPFAM" id="SSF51735">
    <property type="entry name" value="NAD(P)-binding Rossmann-fold domains"/>
    <property type="match status" value="1"/>
</dbReference>
<dbReference type="Proteomes" id="UP000184241">
    <property type="component" value="Unassembled WGS sequence"/>
</dbReference>
<evidence type="ECO:0000313" key="3">
    <source>
        <dbReference type="Proteomes" id="UP000184241"/>
    </source>
</evidence>
<sequence length="305" mass="34731">MKILFFGRGVVSTQYAWAFEKAGHTVEFYVRKGRKETYGNSVHLEIWDARKSLKGKFVNENWKITLNEEVNPNHDYDLIFVSVNTEQVSSAIDYLKNRVGNATVLFFNNFWQDPKTEVVPIPLNQVVFGFPGAGGGIENNKLRGGFLKTVFIEGSRHGVETRIEEVRQLFWGAEFKVSTLKDMRSWLWNHFAINAAMEVELVKCGSFSNMMESPQLLSNIGLNLREIVPVLKAKGAKIDLITNLFAYLPHKFLGFLLGKVVFSPKSLSRKFMVYNNSRPGYALQEVFNTAQKFNVSTPRLKAAFK</sequence>
<dbReference type="InterPro" id="IPR036291">
    <property type="entry name" value="NAD(P)-bd_dom_sf"/>
</dbReference>
<dbReference type="RefSeq" id="WP_073020688.1">
    <property type="nucleotide sequence ID" value="NZ_FQXU01000009.1"/>
</dbReference>
<feature type="domain" description="Ketopantoate reductase N-terminal" evidence="1">
    <location>
        <begin position="3"/>
        <end position="109"/>
    </location>
</feature>
<dbReference type="Gene3D" id="3.40.50.720">
    <property type="entry name" value="NAD(P)-binding Rossmann-like Domain"/>
    <property type="match status" value="1"/>
</dbReference>
<evidence type="ECO:0000313" key="2">
    <source>
        <dbReference type="EMBL" id="SHI24340.1"/>
    </source>
</evidence>
<proteinExistence type="predicted"/>
<protein>
    <submittedName>
        <fullName evidence="2">2-dehydropantoate 2-reductase</fullName>
    </submittedName>
</protein>
<gene>
    <name evidence="2" type="ORF">SAMN02745941_03012</name>
</gene>
<dbReference type="InterPro" id="IPR013332">
    <property type="entry name" value="KPR_N"/>
</dbReference>